<evidence type="ECO:0000256" key="1">
    <source>
        <dbReference type="SAM" id="MobiDB-lite"/>
    </source>
</evidence>
<evidence type="ECO:0000259" key="2">
    <source>
        <dbReference type="PROSITE" id="PS50181"/>
    </source>
</evidence>
<sequence>MDLHRLPCELLERIGVQLDLPTLLQLLSLSPTFLDSPSLWKLAFAARFLPPPPAASSPLPSAPPPPLPLPYELAQPLLRRADALRPPHTSWRARFLALSRLGFRVASRAAPPPPLSPPPRDGPAVEWGDAAFSPGLPLARGHTLGEPRLARSGAALLPLLSALRAAAASRRRTATCDAEGGAAGLRFVARRGTAAFDTVRLRLTRRARGRVECVVVLRQSAAWVEQAVEEPRVRTRTVRVLEVDPRLIAECACYTSTGSRLLLRKPTRDRSAIEMRALSDRAVAAGEVARSRLVFEKWSEAVTSTRLVPTEEVQPRAMVVGRCDLHELLLAVLLQIDRFLGMAAPPAASRDCREAALLAMGFAPAVVSQATAALPEAAAVGSLAEWIVQHSSGAEGVGDAACLQALSEATLELCDAVGYQPTAPGWAAWRQCQRDGYCLHQDPIDPQPALSVREDMQEDGPPTPLPLLSHTQRKKADRLKRKAEQARRMLAAAPEAPVITRASSSDSTESSSPVRAGATGRASFPHAGLLIG</sequence>
<organism evidence="3 4">
    <name type="scientific">Prymnesium parvum</name>
    <name type="common">Toxic golden alga</name>
    <dbReference type="NCBI Taxonomy" id="97485"/>
    <lineage>
        <taxon>Eukaryota</taxon>
        <taxon>Haptista</taxon>
        <taxon>Haptophyta</taxon>
        <taxon>Prymnesiophyceae</taxon>
        <taxon>Prymnesiales</taxon>
        <taxon>Prymnesiaceae</taxon>
        <taxon>Prymnesium</taxon>
    </lineage>
</organism>
<keyword evidence="4" id="KW-1185">Reference proteome</keyword>
<evidence type="ECO:0000313" key="3">
    <source>
        <dbReference type="EMBL" id="KAL1495413.1"/>
    </source>
</evidence>
<comment type="caution">
    <text evidence="3">The sequence shown here is derived from an EMBL/GenBank/DDBJ whole genome shotgun (WGS) entry which is preliminary data.</text>
</comment>
<proteinExistence type="predicted"/>
<protein>
    <recommendedName>
        <fullName evidence="2">F-box domain-containing protein</fullName>
    </recommendedName>
</protein>
<feature type="compositionally biased region" description="Basic residues" evidence="1">
    <location>
        <begin position="471"/>
        <end position="481"/>
    </location>
</feature>
<feature type="region of interest" description="Disordered" evidence="1">
    <location>
        <begin position="454"/>
        <end position="532"/>
    </location>
</feature>
<evidence type="ECO:0000313" key="4">
    <source>
        <dbReference type="Proteomes" id="UP001515480"/>
    </source>
</evidence>
<dbReference type="PROSITE" id="PS50181">
    <property type="entry name" value="FBOX"/>
    <property type="match status" value="1"/>
</dbReference>
<accession>A0AB34IC27</accession>
<reference evidence="3 4" key="1">
    <citation type="journal article" date="2024" name="Science">
        <title>Giant polyketide synthase enzymes in the biosynthesis of giant marine polyether toxins.</title>
        <authorList>
            <person name="Fallon T.R."/>
            <person name="Shende V.V."/>
            <person name="Wierzbicki I.H."/>
            <person name="Pendleton A.L."/>
            <person name="Watervoot N.F."/>
            <person name="Auber R.P."/>
            <person name="Gonzalez D.J."/>
            <person name="Wisecaver J.H."/>
            <person name="Moore B.S."/>
        </authorList>
    </citation>
    <scope>NUCLEOTIDE SEQUENCE [LARGE SCALE GENOMIC DNA]</scope>
    <source>
        <strain evidence="3 4">12B1</strain>
    </source>
</reference>
<name>A0AB34IC27_PRYPA</name>
<feature type="compositionally biased region" description="Low complexity" evidence="1">
    <location>
        <begin position="503"/>
        <end position="512"/>
    </location>
</feature>
<dbReference type="Proteomes" id="UP001515480">
    <property type="component" value="Unassembled WGS sequence"/>
</dbReference>
<dbReference type="EMBL" id="JBGBPQ010000032">
    <property type="protein sequence ID" value="KAL1495413.1"/>
    <property type="molecule type" value="Genomic_DNA"/>
</dbReference>
<gene>
    <name evidence="3" type="ORF">AB1Y20_016781</name>
</gene>
<dbReference type="AlphaFoldDB" id="A0AB34IC27"/>
<dbReference type="InterPro" id="IPR001810">
    <property type="entry name" value="F-box_dom"/>
</dbReference>
<feature type="domain" description="F-box" evidence="2">
    <location>
        <begin position="1"/>
        <end position="43"/>
    </location>
</feature>